<dbReference type="OrthoDB" id="1121472at2"/>
<keyword evidence="2" id="KW-1185">Reference proteome</keyword>
<comment type="caution">
    <text evidence="1">The sequence shown here is derived from an EMBL/GenBank/DDBJ whole genome shotgun (WGS) entry which is preliminary data.</text>
</comment>
<evidence type="ECO:0000313" key="2">
    <source>
        <dbReference type="Proteomes" id="UP000006044"/>
    </source>
</evidence>
<protein>
    <recommendedName>
        <fullName evidence="3">Rieske domain-containing protein</fullName>
    </recommendedName>
</protein>
<dbReference type="AlphaFoldDB" id="K0XHH7"/>
<dbReference type="HOGENOM" id="CLU_138510_0_0_10"/>
<dbReference type="Proteomes" id="UP000006044">
    <property type="component" value="Unassembled WGS sequence"/>
</dbReference>
<dbReference type="GeneID" id="77849216"/>
<evidence type="ECO:0008006" key="3">
    <source>
        <dbReference type="Google" id="ProtNLM"/>
    </source>
</evidence>
<dbReference type="PROSITE" id="PS51257">
    <property type="entry name" value="PROKAR_LIPOPROTEIN"/>
    <property type="match status" value="1"/>
</dbReference>
<name>K0XHH7_9BACT</name>
<accession>K0XHH7</accession>
<reference evidence="1 2" key="1">
    <citation type="submission" date="2012-08" db="EMBL/GenBank/DDBJ databases">
        <title>The Genome Sequence of Barnesiella intestinihominis YIT 11860.</title>
        <authorList>
            <consortium name="The Broad Institute Genome Sequencing Platform"/>
            <person name="Earl A."/>
            <person name="Ward D."/>
            <person name="Feldgarden M."/>
            <person name="Gevers D."/>
            <person name="Morotomi M."/>
            <person name="Walker B."/>
            <person name="Young S.K."/>
            <person name="Zeng Q."/>
            <person name="Gargeya S."/>
            <person name="Fitzgerald M."/>
            <person name="Haas B."/>
            <person name="Abouelleil A."/>
            <person name="Alvarado L."/>
            <person name="Arachchi H.M."/>
            <person name="Berlin A.M."/>
            <person name="Chapman S.B."/>
            <person name="Goldberg J."/>
            <person name="Griggs A."/>
            <person name="Gujja S."/>
            <person name="Hansen M."/>
            <person name="Howarth C."/>
            <person name="Imamovic A."/>
            <person name="Larimer J."/>
            <person name="McCowen C."/>
            <person name="Montmayeur A."/>
            <person name="Murphy C."/>
            <person name="Neiman D."/>
            <person name="Pearson M."/>
            <person name="Priest M."/>
            <person name="Roberts A."/>
            <person name="Saif S."/>
            <person name="Shea T."/>
            <person name="Sisk P."/>
            <person name="Sykes S."/>
            <person name="Wortman J."/>
            <person name="Nusbaum C."/>
            <person name="Birren B."/>
        </authorList>
    </citation>
    <scope>NUCLEOTIDE SEQUENCE [LARGE SCALE GENOMIC DNA]</scope>
    <source>
        <strain evidence="1 2">YIT 11860</strain>
    </source>
</reference>
<proteinExistence type="predicted"/>
<gene>
    <name evidence="1" type="ORF">HMPREF9448_01994</name>
</gene>
<dbReference type="EMBL" id="ADLE01000014">
    <property type="protein sequence ID" value="EJZ63340.1"/>
    <property type="molecule type" value="Genomic_DNA"/>
</dbReference>
<organism evidence="1 2">
    <name type="scientific">Barnesiella intestinihominis YIT 11860</name>
    <dbReference type="NCBI Taxonomy" id="742726"/>
    <lineage>
        <taxon>Bacteria</taxon>
        <taxon>Pseudomonadati</taxon>
        <taxon>Bacteroidota</taxon>
        <taxon>Bacteroidia</taxon>
        <taxon>Bacteroidales</taxon>
        <taxon>Barnesiellaceae</taxon>
        <taxon>Barnesiella</taxon>
    </lineage>
</organism>
<dbReference type="RefSeq" id="WP_008862398.1">
    <property type="nucleotide sequence ID" value="NZ_JH815205.1"/>
</dbReference>
<evidence type="ECO:0000313" key="1">
    <source>
        <dbReference type="EMBL" id="EJZ63340.1"/>
    </source>
</evidence>
<dbReference type="eggNOG" id="COG2146">
    <property type="taxonomic scope" value="Bacteria"/>
</dbReference>
<sequence>MKRTGNILILLLITIIATSCDGGDRDRIPAAAVRVEFANQAMWDQYGVSGSFIHRQFILNQKIPAGFPYTLSSATGYGGLMLITNEHGVPYVYDLCCPVEINSNIRIKFDENNLCLRCPKCGSTYDITTGGPMTGTAKDGRYFLQSYNIAPYGSAGGQLIYR</sequence>
<dbReference type="STRING" id="742726.HMPREF9448_01994"/>